<dbReference type="PANTHER" id="PTHR30367:SF6">
    <property type="entry name" value="SECRETION PROTEIN-RELATED"/>
    <property type="match status" value="1"/>
</dbReference>
<feature type="non-terminal residue" evidence="4">
    <location>
        <position position="235"/>
    </location>
</feature>
<dbReference type="EMBL" id="UOFH01000006">
    <property type="protein sequence ID" value="VAW58335.1"/>
    <property type="molecule type" value="Genomic_DNA"/>
</dbReference>
<keyword evidence="2" id="KW-0812">Transmembrane</keyword>
<evidence type="ECO:0000256" key="1">
    <source>
        <dbReference type="SAM" id="MobiDB-lite"/>
    </source>
</evidence>
<feature type="domain" description="Multidrug export protein EmrA/FarA alpha-helical hairpin" evidence="3">
    <location>
        <begin position="99"/>
        <end position="218"/>
    </location>
</feature>
<evidence type="ECO:0000256" key="2">
    <source>
        <dbReference type="SAM" id="Phobius"/>
    </source>
</evidence>
<feature type="transmembrane region" description="Helical" evidence="2">
    <location>
        <begin position="33"/>
        <end position="52"/>
    </location>
</feature>
<name>A0A3B0WQT4_9ZZZZ</name>
<feature type="compositionally biased region" description="Basic and acidic residues" evidence="1">
    <location>
        <begin position="1"/>
        <end position="15"/>
    </location>
</feature>
<dbReference type="AlphaFoldDB" id="A0A3B0WQT4"/>
<dbReference type="PANTHER" id="PTHR30367">
    <property type="entry name" value="P-HYDROXYBENZOIC ACID EFFLUX PUMP SUBUNIT AAEA-RELATED"/>
    <property type="match status" value="1"/>
</dbReference>
<dbReference type="Gene3D" id="2.40.50.100">
    <property type="match status" value="1"/>
</dbReference>
<accession>A0A3B0WQT4</accession>
<dbReference type="Gene3D" id="1.10.287.470">
    <property type="entry name" value="Helix hairpin bin"/>
    <property type="match status" value="1"/>
</dbReference>
<keyword evidence="2" id="KW-0472">Membrane</keyword>
<proteinExistence type="predicted"/>
<organism evidence="4">
    <name type="scientific">hydrothermal vent metagenome</name>
    <dbReference type="NCBI Taxonomy" id="652676"/>
    <lineage>
        <taxon>unclassified sequences</taxon>
        <taxon>metagenomes</taxon>
        <taxon>ecological metagenomes</taxon>
    </lineage>
</organism>
<dbReference type="SUPFAM" id="SSF111369">
    <property type="entry name" value="HlyD-like secretion proteins"/>
    <property type="match status" value="2"/>
</dbReference>
<reference evidence="4" key="1">
    <citation type="submission" date="2018-06" db="EMBL/GenBank/DDBJ databases">
        <authorList>
            <person name="Zhirakovskaya E."/>
        </authorList>
    </citation>
    <scope>NUCLEOTIDE SEQUENCE</scope>
</reference>
<dbReference type="InterPro" id="IPR050393">
    <property type="entry name" value="MFP_Efflux_Pump"/>
</dbReference>
<sequence length="235" mass="25652">MAEKKLKSDKEKEDASNTSEVNTADPVRKISKYVLYVVMFLFVWYVIADRIAPWTDQARVQAYVVPIVAQVSGRVIEINVDKDQLVHPGDVLFKIDPADYELAVENAESALELAGQKIGAGTATVTTAQAGVVEAETNLEHMKVQSVRVYELEKQQVLSESDGDKARAKVKAAEAQLMSAHAQLEKAKQALGEKGNKNPRIRSAIAALKKTQLDLSRTIIVAPSLGGITNLQIDV</sequence>
<gene>
    <name evidence="4" type="ORF">MNBD_GAMMA08-2668</name>
</gene>
<evidence type="ECO:0000313" key="4">
    <source>
        <dbReference type="EMBL" id="VAW58335.1"/>
    </source>
</evidence>
<evidence type="ECO:0000259" key="3">
    <source>
        <dbReference type="Pfam" id="PF25885"/>
    </source>
</evidence>
<keyword evidence="2" id="KW-1133">Transmembrane helix</keyword>
<dbReference type="InterPro" id="IPR058633">
    <property type="entry name" value="EmrA/FarA_HH"/>
</dbReference>
<feature type="region of interest" description="Disordered" evidence="1">
    <location>
        <begin position="1"/>
        <end position="21"/>
    </location>
</feature>
<dbReference type="Pfam" id="PF25885">
    <property type="entry name" value="HH_EMRA"/>
    <property type="match status" value="1"/>
</dbReference>
<protein>
    <submittedName>
        <fullName evidence="4">Multidrug efflux system, membrane fusion component</fullName>
    </submittedName>
</protein>